<comment type="caution">
    <text evidence="2">The sequence shown here is derived from an EMBL/GenBank/DDBJ whole genome shotgun (WGS) entry which is preliminary data.</text>
</comment>
<dbReference type="InterPro" id="IPR007110">
    <property type="entry name" value="Ig-like_dom"/>
</dbReference>
<accession>A0A8S3ZZQ0</accession>
<dbReference type="InterPro" id="IPR003599">
    <property type="entry name" value="Ig_sub"/>
</dbReference>
<dbReference type="InterPro" id="IPR037448">
    <property type="entry name" value="Zig-8"/>
</dbReference>
<dbReference type="PANTHER" id="PTHR23279">
    <property type="entry name" value="DEFECTIVE PROBOSCIS EXTENSION RESPONSE DPR -RELATED"/>
    <property type="match status" value="1"/>
</dbReference>
<dbReference type="PROSITE" id="PS50835">
    <property type="entry name" value="IG_LIKE"/>
    <property type="match status" value="1"/>
</dbReference>
<dbReference type="InterPro" id="IPR013098">
    <property type="entry name" value="Ig_I-set"/>
</dbReference>
<evidence type="ECO:0000313" key="2">
    <source>
        <dbReference type="EMBL" id="CAG5135097.1"/>
    </source>
</evidence>
<reference evidence="2" key="1">
    <citation type="submission" date="2021-04" db="EMBL/GenBank/DDBJ databases">
        <authorList>
            <consortium name="Molecular Ecology Group"/>
        </authorList>
    </citation>
    <scope>NUCLEOTIDE SEQUENCE</scope>
</reference>
<feature type="domain" description="Ig-like" evidence="1">
    <location>
        <begin position="15"/>
        <end position="108"/>
    </location>
</feature>
<dbReference type="AlphaFoldDB" id="A0A8S3ZZQ0"/>
<protein>
    <recommendedName>
        <fullName evidence="1">Ig-like domain-containing protein</fullName>
    </recommendedName>
</protein>
<dbReference type="EMBL" id="CAJHNH020007891">
    <property type="protein sequence ID" value="CAG5135097.1"/>
    <property type="molecule type" value="Genomic_DNA"/>
</dbReference>
<gene>
    <name evidence="2" type="ORF">CUNI_LOCUS20655</name>
</gene>
<dbReference type="SUPFAM" id="SSF48726">
    <property type="entry name" value="Immunoglobulin"/>
    <property type="match status" value="1"/>
</dbReference>
<dbReference type="InterPro" id="IPR013783">
    <property type="entry name" value="Ig-like_fold"/>
</dbReference>
<dbReference type="GO" id="GO:0032589">
    <property type="term" value="C:neuron projection membrane"/>
    <property type="evidence" value="ECO:0007669"/>
    <property type="project" value="TreeGrafter"/>
</dbReference>
<feature type="non-terminal residue" evidence="2">
    <location>
        <position position="116"/>
    </location>
</feature>
<keyword evidence="3" id="KW-1185">Reference proteome</keyword>
<dbReference type="GO" id="GO:0050808">
    <property type="term" value="P:synapse organization"/>
    <property type="evidence" value="ECO:0007669"/>
    <property type="project" value="TreeGrafter"/>
</dbReference>
<dbReference type="InterPro" id="IPR003598">
    <property type="entry name" value="Ig_sub2"/>
</dbReference>
<dbReference type="PANTHER" id="PTHR23279:SF36">
    <property type="entry name" value="DEFECTIVE PROBOSCIS EXTENSION RESPONSE 9, ISOFORM A"/>
    <property type="match status" value="1"/>
</dbReference>
<evidence type="ECO:0000313" key="3">
    <source>
        <dbReference type="Proteomes" id="UP000678393"/>
    </source>
</evidence>
<dbReference type="Pfam" id="PF07679">
    <property type="entry name" value="I-set"/>
    <property type="match status" value="1"/>
</dbReference>
<name>A0A8S3ZZQ0_9EUPU</name>
<feature type="non-terminal residue" evidence="2">
    <location>
        <position position="1"/>
    </location>
</feature>
<organism evidence="2 3">
    <name type="scientific">Candidula unifasciata</name>
    <dbReference type="NCBI Taxonomy" id="100452"/>
    <lineage>
        <taxon>Eukaryota</taxon>
        <taxon>Metazoa</taxon>
        <taxon>Spiralia</taxon>
        <taxon>Lophotrochozoa</taxon>
        <taxon>Mollusca</taxon>
        <taxon>Gastropoda</taxon>
        <taxon>Heterobranchia</taxon>
        <taxon>Euthyneura</taxon>
        <taxon>Panpulmonata</taxon>
        <taxon>Eupulmonata</taxon>
        <taxon>Stylommatophora</taxon>
        <taxon>Helicina</taxon>
        <taxon>Helicoidea</taxon>
        <taxon>Geomitridae</taxon>
        <taxon>Candidula</taxon>
    </lineage>
</organism>
<dbReference type="SMART" id="SM00409">
    <property type="entry name" value="IG"/>
    <property type="match status" value="1"/>
</dbReference>
<dbReference type="Proteomes" id="UP000678393">
    <property type="component" value="Unassembled WGS sequence"/>
</dbReference>
<sequence length="116" mass="13337">VLCRGQQPLDLYNLPRFLPTNTNFTYKVGQVAVLECSIENLEDKKVVWRLASDSPPISVGYMSFSEDPRYSVEHDNGGTKWNLVIRDVQLKDSGVYECQVSSRMRHLRHHVTLMVI</sequence>
<dbReference type="InterPro" id="IPR036179">
    <property type="entry name" value="Ig-like_dom_sf"/>
</dbReference>
<proteinExistence type="predicted"/>
<dbReference type="Gene3D" id="2.60.40.10">
    <property type="entry name" value="Immunoglobulins"/>
    <property type="match status" value="1"/>
</dbReference>
<dbReference type="SMART" id="SM00408">
    <property type="entry name" value="IGc2"/>
    <property type="match status" value="1"/>
</dbReference>
<dbReference type="OrthoDB" id="190835at2759"/>
<evidence type="ECO:0000259" key="1">
    <source>
        <dbReference type="PROSITE" id="PS50835"/>
    </source>
</evidence>